<evidence type="ECO:0000313" key="3">
    <source>
        <dbReference type="EMBL" id="PNR47257.1"/>
    </source>
</evidence>
<dbReference type="RefSeq" id="XP_024386235.1">
    <property type="nucleotide sequence ID" value="XM_024530467.2"/>
</dbReference>
<name>A9TUY1_PHYPA</name>
<dbReference type="SMART" id="SM01118">
    <property type="entry name" value="CYTH"/>
    <property type="match status" value="1"/>
</dbReference>
<dbReference type="FunCoup" id="A9TUY1">
    <property type="interactions" value="516"/>
</dbReference>
<dbReference type="OMA" id="VESRIMG"/>
<protein>
    <submittedName>
        <fullName evidence="2">Predicted protein</fullName>
    </submittedName>
</protein>
<dbReference type="SUPFAM" id="SSF55154">
    <property type="entry name" value="CYTH-like phosphatases"/>
    <property type="match status" value="1"/>
</dbReference>
<dbReference type="AlphaFoldDB" id="A9TUY1"/>
<sequence>MEVEVKIRLDDASAHQKVVALLTAHYQVTHLQQNVFFDGAQQELSSKNMVLRLRFYNGDERCVVSLKGKAVIIDGISRGSEVEEDIDVARARACVCNPSQLVGSDCKLLQQVIREYKCEKFLCLGGFRNVRNVYNWEGVQLELDETHYEYGTTYEIECETSDPERFRQLLGELLDKNRITYRYSTISKFGIFMAGRIGALD</sequence>
<dbReference type="Gene3D" id="2.40.320.10">
    <property type="entry name" value="Hypothetical Protein Pfu-838710-001"/>
    <property type="match status" value="1"/>
</dbReference>
<dbReference type="EnsemblPlants" id="Pp3c10_25820V3.4">
    <property type="protein sequence ID" value="Pp3c10_25820V3.4"/>
    <property type="gene ID" value="Pp3c10_25820"/>
</dbReference>
<dbReference type="Gramene" id="Pp3c10_25820V3.4">
    <property type="protein sequence ID" value="Pp3c10_25820V3.4"/>
    <property type="gene ID" value="Pp3c10_25820"/>
</dbReference>
<dbReference type="PROSITE" id="PS51707">
    <property type="entry name" value="CYTH"/>
    <property type="match status" value="1"/>
</dbReference>
<dbReference type="Gramene" id="Pp3c10_25820V3.2">
    <property type="protein sequence ID" value="Pp3c10_25820V3.2"/>
    <property type="gene ID" value="Pp3c10_25820"/>
</dbReference>
<accession>A9TUY1</accession>
<dbReference type="OrthoDB" id="2160189at2759"/>
<dbReference type="PaxDb" id="3218-PP1S330_12V6.1"/>
<dbReference type="InterPro" id="IPR023577">
    <property type="entry name" value="CYTH_domain"/>
</dbReference>
<dbReference type="Gramene" id="Pp3c10_25820V3.3">
    <property type="protein sequence ID" value="Pp3c10_25820V3.3"/>
    <property type="gene ID" value="Pp3c10_25820"/>
</dbReference>
<dbReference type="InterPro" id="IPR033469">
    <property type="entry name" value="CYTH-like_dom_sf"/>
</dbReference>
<dbReference type="CDD" id="cd07374">
    <property type="entry name" value="CYTH-like_Pase"/>
    <property type="match status" value="1"/>
</dbReference>
<evidence type="ECO:0000313" key="5">
    <source>
        <dbReference type="Proteomes" id="UP000006727"/>
    </source>
</evidence>
<dbReference type="PANTHER" id="PTHR34948:SF2">
    <property type="entry name" value="TRIPHOSPHATE TUNNEL METALLOENZYME 3"/>
    <property type="match status" value="1"/>
</dbReference>
<feature type="domain" description="CYTH" evidence="1">
    <location>
        <begin position="1"/>
        <end position="196"/>
    </location>
</feature>
<dbReference type="PANTHER" id="PTHR34948">
    <property type="entry name" value="OS08G0299200 PROTEIN"/>
    <property type="match status" value="1"/>
</dbReference>
<evidence type="ECO:0000313" key="4">
    <source>
        <dbReference type="EnsemblPlants" id="Pp3c10_25820V3.1"/>
    </source>
</evidence>
<dbReference type="GO" id="GO:0016462">
    <property type="term" value="F:pyrophosphatase activity"/>
    <property type="evidence" value="ECO:0007669"/>
    <property type="project" value="UniProtKB-ARBA"/>
</dbReference>
<dbReference type="EMBL" id="DS545218">
    <property type="protein sequence ID" value="EDQ52762.1"/>
    <property type="molecule type" value="Genomic_DNA"/>
</dbReference>
<gene>
    <name evidence="4" type="primary">LOC112287461</name>
    <name evidence="3" type="ORF">PHYPA_014378</name>
    <name evidence="2" type="ORF">PHYPADRAFT_172093</name>
</gene>
<proteinExistence type="predicted"/>
<dbReference type="EnsemblPlants" id="Pp3c10_25820V3.3">
    <property type="protein sequence ID" value="Pp3c10_25820V3.3"/>
    <property type="gene ID" value="Pp3c10_25820"/>
</dbReference>
<reference evidence="2 5" key="1">
    <citation type="journal article" date="2008" name="Science">
        <title>The Physcomitrella genome reveals evolutionary insights into the conquest of land by plants.</title>
        <authorList>
            <person name="Rensing S."/>
            <person name="Lang D."/>
            <person name="Zimmer A."/>
            <person name="Terry A."/>
            <person name="Salamov A."/>
            <person name="Shapiro H."/>
            <person name="Nishiyama T."/>
            <person name="Perroud P.-F."/>
            <person name="Lindquist E."/>
            <person name="Kamisugi Y."/>
            <person name="Tanahashi T."/>
            <person name="Sakakibara K."/>
            <person name="Fujita T."/>
            <person name="Oishi K."/>
            <person name="Shin-I T."/>
            <person name="Kuroki Y."/>
            <person name="Toyoda A."/>
            <person name="Suzuki Y."/>
            <person name="Hashimoto A."/>
            <person name="Yamaguchi K."/>
            <person name="Sugano A."/>
            <person name="Kohara Y."/>
            <person name="Fujiyama A."/>
            <person name="Anterola A."/>
            <person name="Aoki S."/>
            <person name="Ashton N."/>
            <person name="Barbazuk W.B."/>
            <person name="Barker E."/>
            <person name="Bennetzen J."/>
            <person name="Bezanilla M."/>
            <person name="Blankenship R."/>
            <person name="Cho S.H."/>
            <person name="Dutcher S."/>
            <person name="Estelle M."/>
            <person name="Fawcett J.A."/>
            <person name="Gundlach H."/>
            <person name="Hanada K."/>
            <person name="Heyl A."/>
            <person name="Hicks K.A."/>
            <person name="Hugh J."/>
            <person name="Lohr M."/>
            <person name="Mayer K."/>
            <person name="Melkozernov A."/>
            <person name="Murata T."/>
            <person name="Nelson D."/>
            <person name="Pils B."/>
            <person name="Prigge M."/>
            <person name="Reiss B."/>
            <person name="Renner T."/>
            <person name="Rombauts S."/>
            <person name="Rushton P."/>
            <person name="Sanderfoot A."/>
            <person name="Schween G."/>
            <person name="Shiu S.-H."/>
            <person name="Stueber K."/>
            <person name="Theodoulou F.L."/>
            <person name="Tu H."/>
            <person name="Van de Peer Y."/>
            <person name="Verrier P.J."/>
            <person name="Waters E."/>
            <person name="Wood A."/>
            <person name="Yang L."/>
            <person name="Cove D."/>
            <person name="Cuming A."/>
            <person name="Hasebe M."/>
            <person name="Lucas S."/>
            <person name="Mishler D.B."/>
            <person name="Reski R."/>
            <person name="Grigoriev I."/>
            <person name="Quatrano R.S."/>
            <person name="Boore J.L."/>
        </authorList>
    </citation>
    <scope>NUCLEOTIDE SEQUENCE [LARGE SCALE GENOMIC DNA]</scope>
    <source>
        <strain evidence="4 5">cv. Gransden 2004</strain>
    </source>
</reference>
<dbReference type="RefSeq" id="XP_024386234.1">
    <property type="nucleotide sequence ID" value="XM_024530466.2"/>
</dbReference>
<reference evidence="3 5" key="2">
    <citation type="journal article" date="2018" name="Plant J.">
        <title>The Physcomitrella patens chromosome-scale assembly reveals moss genome structure and evolution.</title>
        <authorList>
            <person name="Lang D."/>
            <person name="Ullrich K.K."/>
            <person name="Murat F."/>
            <person name="Fuchs J."/>
            <person name="Jenkins J."/>
            <person name="Haas F.B."/>
            <person name="Piednoel M."/>
            <person name="Gundlach H."/>
            <person name="Van Bel M."/>
            <person name="Meyberg R."/>
            <person name="Vives C."/>
            <person name="Morata J."/>
            <person name="Symeonidi A."/>
            <person name="Hiss M."/>
            <person name="Muchero W."/>
            <person name="Kamisugi Y."/>
            <person name="Saleh O."/>
            <person name="Blanc G."/>
            <person name="Decker E.L."/>
            <person name="van Gessel N."/>
            <person name="Grimwood J."/>
            <person name="Hayes R.D."/>
            <person name="Graham S.W."/>
            <person name="Gunter L.E."/>
            <person name="McDaniel S.F."/>
            <person name="Hoernstein S.N.W."/>
            <person name="Larsson A."/>
            <person name="Li F.W."/>
            <person name="Perroud P.F."/>
            <person name="Phillips J."/>
            <person name="Ranjan P."/>
            <person name="Rokshar D.S."/>
            <person name="Rothfels C.J."/>
            <person name="Schneider L."/>
            <person name="Shu S."/>
            <person name="Stevenson D.W."/>
            <person name="Thummler F."/>
            <person name="Tillich M."/>
            <person name="Villarreal Aguilar J.C."/>
            <person name="Widiez T."/>
            <person name="Wong G.K."/>
            <person name="Wymore A."/>
            <person name="Zhang Y."/>
            <person name="Zimmer A.D."/>
            <person name="Quatrano R.S."/>
            <person name="Mayer K.F.X."/>
            <person name="Goodstein D."/>
            <person name="Casacuberta J.M."/>
            <person name="Vandepoele K."/>
            <person name="Reski R."/>
            <person name="Cuming A.C."/>
            <person name="Tuskan G.A."/>
            <person name="Maumus F."/>
            <person name="Salse J."/>
            <person name="Schmutz J."/>
            <person name="Rensing S.A."/>
        </authorList>
    </citation>
    <scope>NUCLEOTIDE SEQUENCE [LARGE SCALE GENOMIC DNA]</scope>
    <source>
        <strain evidence="4 5">cv. Gransden 2004</strain>
    </source>
</reference>
<keyword evidence="5" id="KW-1185">Reference proteome</keyword>
<dbReference type="RefSeq" id="XP_024386233.1">
    <property type="nucleotide sequence ID" value="XM_024530465.2"/>
</dbReference>
<dbReference type="HOGENOM" id="CLU_117403_0_0_1"/>
<dbReference type="Proteomes" id="UP000006727">
    <property type="component" value="Chromosome 10"/>
</dbReference>
<dbReference type="Pfam" id="PF01928">
    <property type="entry name" value="CYTH"/>
    <property type="match status" value="1"/>
</dbReference>
<dbReference type="eggNOG" id="ENOG502QUVI">
    <property type="taxonomic scope" value="Eukaryota"/>
</dbReference>
<dbReference type="EnsemblPlants" id="Pp3c10_25820V3.2">
    <property type="protein sequence ID" value="Pp3c10_25820V3.2"/>
    <property type="gene ID" value="Pp3c10_25820"/>
</dbReference>
<evidence type="ECO:0000259" key="1">
    <source>
        <dbReference type="PROSITE" id="PS51707"/>
    </source>
</evidence>
<dbReference type="EnsemblPlants" id="Pp3c10_25820V3.1">
    <property type="protein sequence ID" value="Pp3c10_25820V3.1"/>
    <property type="gene ID" value="Pp3c10_25820"/>
</dbReference>
<organism>
    <name type="scientific">Physcomitrium patens</name>
    <name type="common">Spreading-leaved earth moss</name>
    <name type="synonym">Physcomitrella patens</name>
    <dbReference type="NCBI Taxonomy" id="3218"/>
    <lineage>
        <taxon>Eukaryota</taxon>
        <taxon>Viridiplantae</taxon>
        <taxon>Streptophyta</taxon>
        <taxon>Embryophyta</taxon>
        <taxon>Bryophyta</taxon>
        <taxon>Bryophytina</taxon>
        <taxon>Bryopsida</taxon>
        <taxon>Funariidae</taxon>
        <taxon>Funariales</taxon>
        <taxon>Funariaceae</taxon>
        <taxon>Physcomitrium</taxon>
    </lineage>
</organism>
<evidence type="ECO:0000313" key="2">
    <source>
        <dbReference type="EMBL" id="EDQ52762.1"/>
    </source>
</evidence>
<reference evidence="4" key="3">
    <citation type="submission" date="2020-12" db="UniProtKB">
        <authorList>
            <consortium name="EnsemblPlants"/>
        </authorList>
    </citation>
    <scope>IDENTIFICATION</scope>
</reference>
<dbReference type="KEGG" id="ppp:112287461"/>
<dbReference type="Gramene" id="Pp3c10_25820V3.1">
    <property type="protein sequence ID" value="Pp3c10_25820V3.1"/>
    <property type="gene ID" value="Pp3c10_25820"/>
</dbReference>
<dbReference type="EMBL" id="ABEU02000010">
    <property type="protein sequence ID" value="PNR47257.1"/>
    <property type="molecule type" value="Genomic_DNA"/>
</dbReference>
<dbReference type="GeneID" id="112287461"/>